<keyword evidence="3" id="KW-1185">Reference proteome</keyword>
<protein>
    <submittedName>
        <fullName evidence="2">NAD(P)/FAD-dependent oxidoreductase</fullName>
    </submittedName>
</protein>
<organism evidence="2 3">
    <name type="scientific">Humibacter ginsenosidimutans</name>
    <dbReference type="NCBI Taxonomy" id="2599293"/>
    <lineage>
        <taxon>Bacteria</taxon>
        <taxon>Bacillati</taxon>
        <taxon>Actinomycetota</taxon>
        <taxon>Actinomycetes</taxon>
        <taxon>Micrococcales</taxon>
        <taxon>Microbacteriaceae</taxon>
        <taxon>Humibacter</taxon>
    </lineage>
</organism>
<dbReference type="OrthoDB" id="5168853at2"/>
<dbReference type="Gene3D" id="3.50.50.60">
    <property type="entry name" value="FAD/NAD(P)-binding domain"/>
    <property type="match status" value="2"/>
</dbReference>
<keyword evidence="1" id="KW-1133">Transmembrane helix</keyword>
<evidence type="ECO:0000313" key="2">
    <source>
        <dbReference type="EMBL" id="QDZ14596.1"/>
    </source>
</evidence>
<dbReference type="AlphaFoldDB" id="A0A5B8M2U6"/>
<dbReference type="RefSeq" id="WP_146319655.1">
    <property type="nucleotide sequence ID" value="NZ_CP042305.1"/>
</dbReference>
<dbReference type="SUPFAM" id="SSF51905">
    <property type="entry name" value="FAD/NAD(P)-binding domain"/>
    <property type="match status" value="2"/>
</dbReference>
<dbReference type="Pfam" id="PF13738">
    <property type="entry name" value="Pyr_redox_3"/>
    <property type="match status" value="1"/>
</dbReference>
<dbReference type="EMBL" id="CP042305">
    <property type="protein sequence ID" value="QDZ14596.1"/>
    <property type="molecule type" value="Genomic_DNA"/>
</dbReference>
<keyword evidence="1" id="KW-0472">Membrane</keyword>
<accession>A0A5B8M2U6</accession>
<dbReference type="PANTHER" id="PTHR42877">
    <property type="entry name" value="L-ORNITHINE N(5)-MONOOXYGENASE-RELATED"/>
    <property type="match status" value="1"/>
</dbReference>
<dbReference type="InterPro" id="IPR051209">
    <property type="entry name" value="FAD-bind_Monooxygenase_sf"/>
</dbReference>
<keyword evidence="1" id="KW-0812">Transmembrane</keyword>
<reference evidence="2 3" key="1">
    <citation type="submission" date="2019-07" db="EMBL/GenBank/DDBJ databases">
        <title>Full genome sequence of Humibacter sp. WJ7-1.</title>
        <authorList>
            <person name="Im W.-T."/>
        </authorList>
    </citation>
    <scope>NUCLEOTIDE SEQUENCE [LARGE SCALE GENOMIC DNA]</scope>
    <source>
        <strain evidence="2 3">WJ7-1</strain>
    </source>
</reference>
<dbReference type="PANTHER" id="PTHR42877:SF4">
    <property type="entry name" value="FAD_NAD(P)-BINDING DOMAIN-CONTAINING PROTEIN-RELATED"/>
    <property type="match status" value="1"/>
</dbReference>
<evidence type="ECO:0000313" key="3">
    <source>
        <dbReference type="Proteomes" id="UP000320216"/>
    </source>
</evidence>
<dbReference type="Proteomes" id="UP000320216">
    <property type="component" value="Chromosome"/>
</dbReference>
<sequence length="493" mass="53373">MSDGTIEVDTLIVGAGFAGLGLGILLKRRAAARGRHGSFLIVERADDVGGTWRDNVYPGVACDIPSHLYSFSFRTSGDWTHVYPSGLELQAYLRECAHDEGLAPHLRFGEAVVDARWNEADRRWVVTTTRATYRATALVSAVGRLSEPRLPAIEGLSGFPGRVLHTAAWDDRLELAGERVGLVGTGASAVQLLPHLQRASKQVTVFQRSAPYVVPRGDREYTARERAELADAGARDRLRERLFADAEAGFPARMREPVAITSLRERAAAHLRDQVADAGLRASLAPDYEIGCKRVLLSDDFYPAIASANVTLEASALDHVEGMTAVAASGERHDLDVLVFATGFNATRPPFADLVSGRDGIGLSEHWVAGMRAYASTLVHGFPNLFVLDGPNASLGHNSAVHMIETQLRYVLGALDHLAAKGLPLDVPQEVEDAYVAAIDDAAADSVWLSGCRNWYVDERSGRLTLLWPGTAQSFRDRVGTFDPSVFEVPVAG</sequence>
<dbReference type="InterPro" id="IPR036188">
    <property type="entry name" value="FAD/NAD-bd_sf"/>
</dbReference>
<gene>
    <name evidence="2" type="ORF">FPZ11_07350</name>
</gene>
<feature type="transmembrane region" description="Helical" evidence="1">
    <location>
        <begin position="6"/>
        <end position="26"/>
    </location>
</feature>
<dbReference type="KEGG" id="huw:FPZ11_07350"/>
<evidence type="ECO:0000256" key="1">
    <source>
        <dbReference type="SAM" id="Phobius"/>
    </source>
</evidence>
<name>A0A5B8M2U6_9MICO</name>
<proteinExistence type="predicted"/>